<keyword evidence="1" id="KW-0812">Transmembrane</keyword>
<keyword evidence="3" id="KW-1185">Reference proteome</keyword>
<evidence type="ECO:0000256" key="1">
    <source>
        <dbReference type="SAM" id="Phobius"/>
    </source>
</evidence>
<proteinExistence type="predicted"/>
<dbReference type="OrthoDB" id="772949at2"/>
<protein>
    <submittedName>
        <fullName evidence="2">Uncharacterized protein</fullName>
    </submittedName>
</protein>
<dbReference type="Proteomes" id="UP000219452">
    <property type="component" value="Unassembled WGS sequence"/>
</dbReference>
<sequence length="109" mass="12344">MKTNKWKLGLLVWSAMFPFSTIISYALAQLPFMAHWPLVARTFCLTCLLVPYMVCVALPFLTRRFQKWIQVTPGQGDIEAAKQQTLPNQSVEIQAQTGNVPPSRQYALS</sequence>
<dbReference type="AlphaFoldDB" id="A0A286GQI7"/>
<organism evidence="2 3">
    <name type="scientific">Spirosoma fluviale</name>
    <dbReference type="NCBI Taxonomy" id="1597977"/>
    <lineage>
        <taxon>Bacteria</taxon>
        <taxon>Pseudomonadati</taxon>
        <taxon>Bacteroidota</taxon>
        <taxon>Cytophagia</taxon>
        <taxon>Cytophagales</taxon>
        <taxon>Cytophagaceae</taxon>
        <taxon>Spirosoma</taxon>
    </lineage>
</organism>
<evidence type="ECO:0000313" key="2">
    <source>
        <dbReference type="EMBL" id="SOD97762.1"/>
    </source>
</evidence>
<dbReference type="RefSeq" id="WP_097130944.1">
    <property type="nucleotide sequence ID" value="NZ_OCNH01000007.1"/>
</dbReference>
<dbReference type="EMBL" id="OCNH01000007">
    <property type="protein sequence ID" value="SOD97762.1"/>
    <property type="molecule type" value="Genomic_DNA"/>
</dbReference>
<feature type="transmembrane region" description="Helical" evidence="1">
    <location>
        <begin position="38"/>
        <end position="61"/>
    </location>
</feature>
<keyword evidence="1" id="KW-0472">Membrane</keyword>
<evidence type="ECO:0000313" key="3">
    <source>
        <dbReference type="Proteomes" id="UP000219452"/>
    </source>
</evidence>
<reference evidence="3" key="1">
    <citation type="submission" date="2017-09" db="EMBL/GenBank/DDBJ databases">
        <authorList>
            <person name="Varghese N."/>
            <person name="Submissions S."/>
        </authorList>
    </citation>
    <scope>NUCLEOTIDE SEQUENCE [LARGE SCALE GENOMIC DNA]</scope>
    <source>
        <strain evidence="3">DSM 29961</strain>
    </source>
</reference>
<keyword evidence="1" id="KW-1133">Transmembrane helix</keyword>
<gene>
    <name evidence="2" type="ORF">SAMN06269250_5912</name>
</gene>
<accession>A0A286GQI7</accession>
<name>A0A286GQI7_9BACT</name>